<dbReference type="EMBL" id="ABJB010886232">
    <property type="status" value="NOT_ANNOTATED_CDS"/>
    <property type="molecule type" value="Genomic_DNA"/>
</dbReference>
<dbReference type="AlphaFoldDB" id="B7PRR5"/>
<dbReference type="EMBL" id="DS774495">
    <property type="protein sequence ID" value="EEC09287.1"/>
    <property type="molecule type" value="Genomic_DNA"/>
</dbReference>
<evidence type="ECO:0008006" key="6">
    <source>
        <dbReference type="Google" id="ProtNLM"/>
    </source>
</evidence>
<reference evidence="4" key="2">
    <citation type="submission" date="2020-05" db="UniProtKB">
        <authorList>
            <consortium name="EnsemblMetazoa"/>
        </authorList>
    </citation>
    <scope>IDENTIFICATION</scope>
    <source>
        <strain evidence="4">wikel</strain>
    </source>
</reference>
<feature type="chain" id="PRO_5014568117" description="Secreted protein" evidence="2">
    <location>
        <begin position="17"/>
        <end position="134"/>
    </location>
</feature>
<reference evidence="3 5" key="1">
    <citation type="submission" date="2008-03" db="EMBL/GenBank/DDBJ databases">
        <title>Annotation of Ixodes scapularis.</title>
        <authorList>
            <consortium name="Ixodes scapularis Genome Project Consortium"/>
            <person name="Caler E."/>
            <person name="Hannick L.I."/>
            <person name="Bidwell S."/>
            <person name="Joardar V."/>
            <person name="Thiagarajan M."/>
            <person name="Amedeo P."/>
            <person name="Galinsky K.J."/>
            <person name="Schobel S."/>
            <person name="Inman J."/>
            <person name="Hostetler J."/>
            <person name="Miller J."/>
            <person name="Hammond M."/>
            <person name="Megy K."/>
            <person name="Lawson D."/>
            <person name="Kodira C."/>
            <person name="Sutton G."/>
            <person name="Meyer J."/>
            <person name="Hill C.A."/>
            <person name="Birren B."/>
            <person name="Nene V."/>
            <person name="Collins F."/>
            <person name="Alarcon-Chaidez F."/>
            <person name="Wikel S."/>
            <person name="Strausberg R."/>
        </authorList>
    </citation>
    <scope>NUCLEOTIDE SEQUENCE [LARGE SCALE GENOMIC DNA]</scope>
    <source>
        <strain evidence="5">Wikel</strain>
        <strain evidence="3">Wikel colony</strain>
    </source>
</reference>
<name>B7PRR5_IXOSC</name>
<dbReference type="EnsemblMetazoa" id="ISCW019937-RA">
    <property type="protein sequence ID" value="ISCW019937-PA"/>
    <property type="gene ID" value="ISCW019937"/>
</dbReference>
<dbReference type="VEuPathDB" id="VectorBase:ISCW019937"/>
<keyword evidence="5" id="KW-1185">Reference proteome</keyword>
<evidence type="ECO:0000256" key="2">
    <source>
        <dbReference type="SAM" id="SignalP"/>
    </source>
</evidence>
<feature type="signal peptide" evidence="2">
    <location>
        <begin position="1"/>
        <end position="16"/>
    </location>
</feature>
<dbReference type="HOGENOM" id="CLU_1898541_0_0_1"/>
<dbReference type="Proteomes" id="UP000001555">
    <property type="component" value="Unassembled WGS sequence"/>
</dbReference>
<evidence type="ECO:0000256" key="1">
    <source>
        <dbReference type="SAM" id="Phobius"/>
    </source>
</evidence>
<organism>
    <name type="scientific">Ixodes scapularis</name>
    <name type="common">Black-legged tick</name>
    <name type="synonym">Deer tick</name>
    <dbReference type="NCBI Taxonomy" id="6945"/>
    <lineage>
        <taxon>Eukaryota</taxon>
        <taxon>Metazoa</taxon>
        <taxon>Ecdysozoa</taxon>
        <taxon>Arthropoda</taxon>
        <taxon>Chelicerata</taxon>
        <taxon>Arachnida</taxon>
        <taxon>Acari</taxon>
        <taxon>Parasitiformes</taxon>
        <taxon>Ixodida</taxon>
        <taxon>Ixodoidea</taxon>
        <taxon>Ixodidae</taxon>
        <taxon>Ixodinae</taxon>
        <taxon>Ixodes</taxon>
    </lineage>
</organism>
<accession>B7PRR5</accession>
<dbReference type="InParanoid" id="B7PRR5"/>
<feature type="transmembrane region" description="Helical" evidence="1">
    <location>
        <begin position="110"/>
        <end position="133"/>
    </location>
</feature>
<protein>
    <recommendedName>
        <fullName evidence="6">Secreted protein</fullName>
    </recommendedName>
</protein>
<gene>
    <name evidence="3" type="ORF">IscW_ISCW019937</name>
</gene>
<evidence type="ECO:0000313" key="5">
    <source>
        <dbReference type="Proteomes" id="UP000001555"/>
    </source>
</evidence>
<proteinExistence type="predicted"/>
<sequence length="134" mass="15034">MGTRGAFLLDTPALAAFNGACTICTWCCVVAECKGHVLGVGKQEKSLCLIVSSVWLCHYKPSNMPVYRSCFLAPAFRKFVPSFVNELLVGRSVEWALDWSCFQLFRFHTLFVSMMMSLSLVSFYSLLVARLFLV</sequence>
<evidence type="ECO:0000313" key="3">
    <source>
        <dbReference type="EMBL" id="EEC09287.1"/>
    </source>
</evidence>
<keyword evidence="1" id="KW-0472">Membrane</keyword>
<keyword evidence="2" id="KW-0732">Signal</keyword>
<keyword evidence="1" id="KW-1133">Transmembrane helix</keyword>
<evidence type="ECO:0000313" key="4">
    <source>
        <dbReference type="EnsemblMetazoa" id="ISCW019937-PA"/>
    </source>
</evidence>
<dbReference type="PaxDb" id="6945-B7PRR5"/>
<keyword evidence="1" id="KW-0812">Transmembrane</keyword>